<sequence length="144" mass="16872">MTLKDTEWISNKLIEGNNLDEILNETDKYFIDKEAKNFLNELLINNKLKKSDVIKLSGLSSAYVYELFNGFKKPTRNKCIQLAYGLKLDFNETQKLLRYFNLNSLYAKVKRDAVVIFCINKKMSLFDTDEILYDLKESTFLSDK</sequence>
<proteinExistence type="predicted"/>
<organism evidence="1 2">
    <name type="scientific">Helicovermis profundi</name>
    <dbReference type="NCBI Taxonomy" id="3065157"/>
    <lineage>
        <taxon>Bacteria</taxon>
        <taxon>Bacillati</taxon>
        <taxon>Bacillota</taxon>
        <taxon>Clostridia</taxon>
        <taxon>Helicovermis</taxon>
    </lineage>
</organism>
<name>A0AAU9E968_9FIRM</name>
<dbReference type="Proteomes" id="UP001321786">
    <property type="component" value="Chromosome"/>
</dbReference>
<gene>
    <name evidence="1" type="ORF">HLPR_16180</name>
</gene>
<dbReference type="EMBL" id="AP028654">
    <property type="protein sequence ID" value="BEP29287.1"/>
    <property type="molecule type" value="Genomic_DNA"/>
</dbReference>
<protein>
    <recommendedName>
        <fullName evidence="3">HTH cro/C1-type domain-containing protein</fullName>
    </recommendedName>
</protein>
<dbReference type="KEGG" id="hprf:HLPR_16180"/>
<accession>A0AAU9E968</accession>
<evidence type="ECO:0000313" key="2">
    <source>
        <dbReference type="Proteomes" id="UP001321786"/>
    </source>
</evidence>
<keyword evidence="2" id="KW-1185">Reference proteome</keyword>
<evidence type="ECO:0000313" key="1">
    <source>
        <dbReference type="EMBL" id="BEP29287.1"/>
    </source>
</evidence>
<dbReference type="AlphaFoldDB" id="A0AAU9E968"/>
<evidence type="ECO:0008006" key="3">
    <source>
        <dbReference type="Google" id="ProtNLM"/>
    </source>
</evidence>
<dbReference type="RefSeq" id="WP_338534932.1">
    <property type="nucleotide sequence ID" value="NZ_AP028654.1"/>
</dbReference>
<reference evidence="1 2" key="1">
    <citation type="submission" date="2023-08" db="EMBL/GenBank/DDBJ databases">
        <title>Helicovermis profunda gen. nov., sp. nov., a novel mesophilic, fermentative bacterium within the Bacillota from a deep-sea hydrothermal vent chimney.</title>
        <authorList>
            <person name="Miyazaki U."/>
            <person name="Mizutani D."/>
            <person name="Hashimoto Y."/>
            <person name="Tame A."/>
            <person name="Sawayama S."/>
            <person name="Miyazaki J."/>
            <person name="Takai K."/>
            <person name="Nakagawa S."/>
        </authorList>
    </citation>
    <scope>NUCLEOTIDE SEQUENCE [LARGE SCALE GENOMIC DNA]</scope>
    <source>
        <strain evidence="1 2">S502</strain>
    </source>
</reference>